<evidence type="ECO:0000313" key="2">
    <source>
        <dbReference type="Proteomes" id="UP001227268"/>
    </source>
</evidence>
<dbReference type="EMBL" id="JASBWT010000006">
    <property type="protein sequence ID" value="KAJ9103762.1"/>
    <property type="molecule type" value="Genomic_DNA"/>
</dbReference>
<dbReference type="Proteomes" id="UP001227268">
    <property type="component" value="Unassembled WGS sequence"/>
</dbReference>
<comment type="caution">
    <text evidence="1">The sequence shown here is derived from an EMBL/GenBank/DDBJ whole genome shotgun (WGS) entry which is preliminary data.</text>
</comment>
<reference evidence="1" key="1">
    <citation type="submission" date="2023-04" db="EMBL/GenBank/DDBJ databases">
        <title>Draft Genome sequencing of Naganishia species isolated from polar environments using Oxford Nanopore Technology.</title>
        <authorList>
            <person name="Leo P."/>
            <person name="Venkateswaran K."/>
        </authorList>
    </citation>
    <scope>NUCLEOTIDE SEQUENCE</scope>
    <source>
        <strain evidence="1">MNA-CCFEE 5423</strain>
    </source>
</reference>
<name>A0ACC2VWR7_9TREE</name>
<sequence>MKAATQCAAEIDKKSADAAAVYRFLGYASGSGIRLSPEGANSPPKEKWWWDPTKQKHSRSDYTPEDRQRARAMAEARVHNAVDSMDMALISSPLAVG</sequence>
<organism evidence="1 2">
    <name type="scientific">Naganishia friedmannii</name>
    <dbReference type="NCBI Taxonomy" id="89922"/>
    <lineage>
        <taxon>Eukaryota</taxon>
        <taxon>Fungi</taxon>
        <taxon>Dikarya</taxon>
        <taxon>Basidiomycota</taxon>
        <taxon>Agaricomycotina</taxon>
        <taxon>Tremellomycetes</taxon>
        <taxon>Filobasidiales</taxon>
        <taxon>Filobasidiaceae</taxon>
        <taxon>Naganishia</taxon>
    </lineage>
</organism>
<accession>A0ACC2VWR7</accession>
<gene>
    <name evidence="1" type="ORF">QFC21_002224</name>
</gene>
<proteinExistence type="predicted"/>
<evidence type="ECO:0000313" key="1">
    <source>
        <dbReference type="EMBL" id="KAJ9103762.1"/>
    </source>
</evidence>
<protein>
    <submittedName>
        <fullName evidence="1">Uncharacterized protein</fullName>
    </submittedName>
</protein>
<keyword evidence="2" id="KW-1185">Reference proteome</keyword>